<dbReference type="AlphaFoldDB" id="A0A1G8P424"/>
<name>A0A1G8P424_9MICC</name>
<dbReference type="Proteomes" id="UP000199258">
    <property type="component" value="Unassembled WGS sequence"/>
</dbReference>
<protein>
    <submittedName>
        <fullName evidence="2">Predicted membrane protein</fullName>
    </submittedName>
</protein>
<dbReference type="STRING" id="335973.SAMN04488693_1298"/>
<evidence type="ECO:0000313" key="3">
    <source>
        <dbReference type="Proteomes" id="UP000199258"/>
    </source>
</evidence>
<dbReference type="InterPro" id="IPR018723">
    <property type="entry name" value="DUF2254_membrane"/>
</dbReference>
<dbReference type="Pfam" id="PF10011">
    <property type="entry name" value="DUF2254"/>
    <property type="match status" value="1"/>
</dbReference>
<feature type="compositionally biased region" description="Basic and acidic residues" evidence="1">
    <location>
        <begin position="209"/>
        <end position="220"/>
    </location>
</feature>
<organism evidence="2 3">
    <name type="scientific">Arthrobacter subterraneus</name>
    <dbReference type="NCBI Taxonomy" id="335973"/>
    <lineage>
        <taxon>Bacteria</taxon>
        <taxon>Bacillati</taxon>
        <taxon>Actinomycetota</taxon>
        <taxon>Actinomycetes</taxon>
        <taxon>Micrococcales</taxon>
        <taxon>Micrococcaceae</taxon>
        <taxon>Arthrobacter</taxon>
    </lineage>
</organism>
<keyword evidence="3" id="KW-1185">Reference proteome</keyword>
<gene>
    <name evidence="2" type="ORF">SAMN04488693_1298</name>
</gene>
<evidence type="ECO:0000256" key="1">
    <source>
        <dbReference type="SAM" id="MobiDB-lite"/>
    </source>
</evidence>
<feature type="region of interest" description="Disordered" evidence="1">
    <location>
        <begin position="200"/>
        <end position="242"/>
    </location>
</feature>
<evidence type="ECO:0000313" key="2">
    <source>
        <dbReference type="EMBL" id="SDI87197.1"/>
    </source>
</evidence>
<dbReference type="EMBL" id="FNDT01000029">
    <property type="protein sequence ID" value="SDI87197.1"/>
    <property type="molecule type" value="Genomic_DNA"/>
</dbReference>
<feature type="compositionally biased region" description="Polar residues" evidence="1">
    <location>
        <begin position="227"/>
        <end position="236"/>
    </location>
</feature>
<accession>A0A1G8P424</accession>
<sequence>MALRRRGLGSLARIPQPTTWDIDVSILRSTWPSIFGLIPRSFEVFAAEKGQLRRITSSDMPENLDRNAIIRCVVLGPERTLNRDVAYGIRMIVDIALGSVSSGPFADPTTTVQAIDRLHDILRHIVRRPLHSGQYKDEDGVLRLSVPALTWEGFVQLSFDEIRRTGAASPQISRRLSSALEDLLSLAPQERRPALEHQRKLLQESVRGSVDHSDDQRRALTPDPSGLGSSPDLSHTPSHEQP</sequence>
<reference evidence="2 3" key="1">
    <citation type="submission" date="2016-10" db="EMBL/GenBank/DDBJ databases">
        <authorList>
            <person name="de Groot N.N."/>
        </authorList>
    </citation>
    <scope>NUCLEOTIDE SEQUENCE [LARGE SCALE GENOMIC DNA]</scope>
    <source>
        <strain evidence="2 3">NP_1H</strain>
    </source>
</reference>
<proteinExistence type="predicted"/>